<organism evidence="2 3">
    <name type="scientific">Proteiniborus ethanoligenes</name>
    <dbReference type="NCBI Taxonomy" id="415015"/>
    <lineage>
        <taxon>Bacteria</taxon>
        <taxon>Bacillati</taxon>
        <taxon>Bacillota</taxon>
        <taxon>Clostridia</taxon>
        <taxon>Eubacteriales</taxon>
        <taxon>Proteiniborus</taxon>
    </lineage>
</organism>
<dbReference type="Gene3D" id="3.40.50.720">
    <property type="entry name" value="NAD(P)-binding Rossmann-like Domain"/>
    <property type="match status" value="1"/>
</dbReference>
<dbReference type="InterPro" id="IPR029063">
    <property type="entry name" value="SAM-dependent_MTases_sf"/>
</dbReference>
<keyword evidence="3" id="KW-1185">Reference proteome</keyword>
<evidence type="ECO:0000313" key="3">
    <source>
        <dbReference type="Proteomes" id="UP000198625"/>
    </source>
</evidence>
<dbReference type="InterPro" id="IPR054601">
    <property type="entry name" value="C2185-like_N"/>
</dbReference>
<dbReference type="Pfam" id="PF22674">
    <property type="entry name" value="C2185-like_N"/>
    <property type="match status" value="1"/>
</dbReference>
<protein>
    <recommendedName>
        <fullName evidence="1">C2185-like N-terminal domain-containing protein</fullName>
    </recommendedName>
</protein>
<dbReference type="STRING" id="415015.SAMN05660462_02698"/>
<reference evidence="2 3" key="1">
    <citation type="submission" date="2016-10" db="EMBL/GenBank/DDBJ databases">
        <authorList>
            <person name="de Groot N.N."/>
        </authorList>
    </citation>
    <scope>NUCLEOTIDE SEQUENCE [LARGE SCALE GENOMIC DNA]</scope>
    <source>
        <strain evidence="2 3">DSM 21650</strain>
    </source>
</reference>
<feature type="domain" description="C2185-like N-terminal" evidence="1">
    <location>
        <begin position="2"/>
        <end position="85"/>
    </location>
</feature>
<gene>
    <name evidence="2" type="ORF">SAMN05660462_02698</name>
</gene>
<evidence type="ECO:0000313" key="2">
    <source>
        <dbReference type="EMBL" id="SDZ32716.1"/>
    </source>
</evidence>
<dbReference type="OrthoDB" id="1669125at2"/>
<accession>A0A1H3S3X0</accession>
<dbReference type="EMBL" id="FNQE01000036">
    <property type="protein sequence ID" value="SDZ32716.1"/>
    <property type="molecule type" value="Genomic_DNA"/>
</dbReference>
<proteinExistence type="predicted"/>
<dbReference type="Proteomes" id="UP000198625">
    <property type="component" value="Unassembled WGS sequence"/>
</dbReference>
<name>A0A1H3S3X0_9FIRM</name>
<sequence length="119" mass="13889">MKIIIFGTGSYAESLLSRINKDDVEIIAASDNNSDKWWTSWHGIDIIPPYKLKEYEFNYILVASMYTKDIVEGLLDMGLDIREIICTYNQYEINFEHNKILRHIFNMGEKHKIALISSI</sequence>
<dbReference type="SUPFAM" id="SSF53335">
    <property type="entry name" value="S-adenosyl-L-methionine-dependent methyltransferases"/>
    <property type="match status" value="1"/>
</dbReference>
<evidence type="ECO:0000259" key="1">
    <source>
        <dbReference type="Pfam" id="PF22674"/>
    </source>
</evidence>
<dbReference type="RefSeq" id="WP_091732356.1">
    <property type="nucleotide sequence ID" value="NZ_FNQE01000036.1"/>
</dbReference>
<dbReference type="AlphaFoldDB" id="A0A1H3S3X0"/>